<dbReference type="EMBL" id="LKET01000067">
    <property type="protein sequence ID" value="KPU42588.1"/>
    <property type="molecule type" value="Genomic_DNA"/>
</dbReference>
<gene>
    <name evidence="2" type="primary">phnM</name>
    <name evidence="2" type="ORF">OXPF_38880</name>
</gene>
<dbReference type="PATRIC" id="fig|36849.3.peg.4115"/>
<keyword evidence="3" id="KW-1185">Reference proteome</keyword>
<organism evidence="2 3">
    <name type="scientific">Oxobacter pfennigii</name>
    <dbReference type="NCBI Taxonomy" id="36849"/>
    <lineage>
        <taxon>Bacteria</taxon>
        <taxon>Bacillati</taxon>
        <taxon>Bacillota</taxon>
        <taxon>Clostridia</taxon>
        <taxon>Eubacteriales</taxon>
        <taxon>Clostridiaceae</taxon>
        <taxon>Oxobacter</taxon>
    </lineage>
</organism>
<reference evidence="2 3" key="1">
    <citation type="submission" date="2015-09" db="EMBL/GenBank/DDBJ databases">
        <title>Genome sequence of Oxobacter pfennigii DSM 3222.</title>
        <authorList>
            <person name="Poehlein A."/>
            <person name="Bengelsdorf F.R."/>
            <person name="Schiel-Bengelsdorf B."/>
            <person name="Duerre P."/>
            <person name="Daniel R."/>
        </authorList>
    </citation>
    <scope>NUCLEOTIDE SEQUENCE [LARGE SCALE GENOMIC DNA]</scope>
    <source>
        <strain evidence="2 3">DSM 3222</strain>
    </source>
</reference>
<keyword evidence="2" id="KW-0378">Hydrolase</keyword>
<dbReference type="STRING" id="36849.OXPF_38880"/>
<dbReference type="Pfam" id="PF01979">
    <property type="entry name" value="Amidohydro_1"/>
    <property type="match status" value="1"/>
</dbReference>
<dbReference type="InterPro" id="IPR006680">
    <property type="entry name" value="Amidohydro-rel"/>
</dbReference>
<dbReference type="NCBIfam" id="NF011984">
    <property type="entry name" value="PRK15446.1-5"/>
    <property type="match status" value="1"/>
</dbReference>
<proteinExistence type="predicted"/>
<dbReference type="EC" id="3.6.1.63" evidence="2"/>
<dbReference type="Proteomes" id="UP000050326">
    <property type="component" value="Unassembled WGS sequence"/>
</dbReference>
<dbReference type="NCBIfam" id="TIGR02318">
    <property type="entry name" value="phosphono_phnM"/>
    <property type="match status" value="1"/>
</dbReference>
<protein>
    <submittedName>
        <fullName evidence="2">Alpha-D-ribose 1-methylphosphonate 5-triphosphate diphosphatase</fullName>
        <ecNumber evidence="2">3.6.1.63</ecNumber>
    </submittedName>
</protein>
<sequence>MIIIYLITNGLIITENEILKDHEVLVNGDRIERIAKKGEIYTFGIEVIDANGGYVSPGFIDIHSDYIETMAAPRPTSLMDFTLSIREAEKILINQGITTMFHSLSLYKKDDFTFKPIRFTENVRKLIDVIESTHTNKHLIRHRFHARFEIDNLSEVENLKTYIKEGKVHLVSFMDHSPGQGQYRNLEVYRNTLRGYQDMTDEEISSLIENHNTKNKCTIDTIKEIARLAIEKDIAVASHDDDSVEKLDLVKTCGAGISEFPITLEVAQHAREMGMHTLAGAPNVLLGGSHSGNLSAAEAVLNNTIDMLCSDYYPPAMLHAVFALHEKYGRDLCEMFKLVTINPAKAVNMDNLIGSIKEDKKADILIIEKIDGDFPVITTVLVDGKLISSTNYRI</sequence>
<dbReference type="Pfam" id="PF22643">
    <property type="entry name" value="NagA_N"/>
    <property type="match status" value="1"/>
</dbReference>
<dbReference type="AlphaFoldDB" id="A0A0P8YSE4"/>
<dbReference type="InterPro" id="IPR051781">
    <property type="entry name" value="Metallo-dep_Hydrolase"/>
</dbReference>
<dbReference type="Gene3D" id="2.30.40.10">
    <property type="entry name" value="Urease, subunit C, domain 1"/>
    <property type="match status" value="2"/>
</dbReference>
<dbReference type="InterPro" id="IPR032466">
    <property type="entry name" value="Metal_Hydrolase"/>
</dbReference>
<evidence type="ECO:0000313" key="2">
    <source>
        <dbReference type="EMBL" id="KPU42588.1"/>
    </source>
</evidence>
<dbReference type="GO" id="GO:0016810">
    <property type="term" value="F:hydrolase activity, acting on carbon-nitrogen (but not peptide) bonds"/>
    <property type="evidence" value="ECO:0007669"/>
    <property type="project" value="InterPro"/>
</dbReference>
<dbReference type="RefSeq" id="WP_341442979.1">
    <property type="nucleotide sequence ID" value="NZ_LKET01000067.1"/>
</dbReference>
<dbReference type="PANTHER" id="PTHR43135">
    <property type="entry name" value="ALPHA-D-RIBOSE 1-METHYLPHOSPHONATE 5-TRIPHOSPHATE DIPHOSPHATASE"/>
    <property type="match status" value="1"/>
</dbReference>
<dbReference type="NCBIfam" id="NF011987">
    <property type="entry name" value="PRK15446.2-3"/>
    <property type="match status" value="1"/>
</dbReference>
<dbReference type="NCBIfam" id="NF011990">
    <property type="entry name" value="PRK15446.2-6"/>
    <property type="match status" value="1"/>
</dbReference>
<dbReference type="SUPFAM" id="SSF51556">
    <property type="entry name" value="Metallo-dependent hydrolases"/>
    <property type="match status" value="1"/>
</dbReference>
<evidence type="ECO:0000313" key="3">
    <source>
        <dbReference type="Proteomes" id="UP000050326"/>
    </source>
</evidence>
<feature type="domain" description="Amidohydrolase-related" evidence="1">
    <location>
        <begin position="214"/>
        <end position="386"/>
    </location>
</feature>
<dbReference type="GO" id="GO:0019700">
    <property type="term" value="P:organic phosphonate catabolic process"/>
    <property type="evidence" value="ECO:0007669"/>
    <property type="project" value="InterPro"/>
</dbReference>
<comment type="caution">
    <text evidence="2">The sequence shown here is derived from an EMBL/GenBank/DDBJ whole genome shotgun (WGS) entry which is preliminary data.</text>
</comment>
<dbReference type="InterPro" id="IPR011059">
    <property type="entry name" value="Metal-dep_hydrolase_composite"/>
</dbReference>
<dbReference type="PIRSF" id="PIRSF038971">
    <property type="entry name" value="PhnM"/>
    <property type="match status" value="1"/>
</dbReference>
<dbReference type="SUPFAM" id="SSF51338">
    <property type="entry name" value="Composite domain of metallo-dependent hydrolases"/>
    <property type="match status" value="1"/>
</dbReference>
<evidence type="ECO:0000259" key="1">
    <source>
        <dbReference type="Pfam" id="PF01979"/>
    </source>
</evidence>
<dbReference type="InterPro" id="IPR012696">
    <property type="entry name" value="PhnM"/>
</dbReference>
<dbReference type="PANTHER" id="PTHR43135:SF3">
    <property type="entry name" value="ALPHA-D-RIBOSE 1-METHYLPHOSPHONATE 5-TRIPHOSPHATE DIPHOSPHATASE"/>
    <property type="match status" value="1"/>
</dbReference>
<name>A0A0P8YSE4_9CLOT</name>
<accession>A0A0P8YSE4</accession>